<dbReference type="Gene3D" id="3.90.1140.10">
    <property type="entry name" value="Cyclic phosphodiesterase"/>
    <property type="match status" value="1"/>
</dbReference>
<sequence length="232" mass="26239">MGYAVWLVPSSTESAALSELMHFRPKSYTQDSRSRSYPSFYPHITLVTFGDLPSSFNLDSISLDNLTPPVAHFDSVKRGNSYLGALSILISPVNKLMPLRDAVTAHLDMLNIRWKSRSFPHMSLFYVDEPDERDRLYTELINRRLIHGDGCLTLTANPLTQVKTFTGSEIWLVDCTRSVKRWHVITKRSLVSPAPPPPPKETVPQKQTDKSIRTRHHKRSLPTAAPPEPPPI</sequence>
<dbReference type="SUPFAM" id="SSF55144">
    <property type="entry name" value="LigT-like"/>
    <property type="match status" value="1"/>
</dbReference>
<feature type="region of interest" description="Disordered" evidence="1">
    <location>
        <begin position="189"/>
        <end position="232"/>
    </location>
</feature>
<dbReference type="EMBL" id="JAUEPT010000017">
    <property type="protein sequence ID" value="KAK0445222.1"/>
    <property type="molecule type" value="Genomic_DNA"/>
</dbReference>
<evidence type="ECO:0000313" key="2">
    <source>
        <dbReference type="EMBL" id="KAK0445222.1"/>
    </source>
</evidence>
<dbReference type="GO" id="GO:0009187">
    <property type="term" value="P:cyclic nucleotide metabolic process"/>
    <property type="evidence" value="ECO:0007669"/>
    <property type="project" value="TreeGrafter"/>
</dbReference>
<organism evidence="2 3">
    <name type="scientific">Armillaria borealis</name>
    <dbReference type="NCBI Taxonomy" id="47425"/>
    <lineage>
        <taxon>Eukaryota</taxon>
        <taxon>Fungi</taxon>
        <taxon>Dikarya</taxon>
        <taxon>Basidiomycota</taxon>
        <taxon>Agaricomycotina</taxon>
        <taxon>Agaricomycetes</taxon>
        <taxon>Agaricomycetidae</taxon>
        <taxon>Agaricales</taxon>
        <taxon>Marasmiineae</taxon>
        <taxon>Physalacriaceae</taxon>
        <taxon>Armillaria</taxon>
    </lineage>
</organism>
<reference evidence="2" key="1">
    <citation type="submission" date="2023-06" db="EMBL/GenBank/DDBJ databases">
        <authorList>
            <consortium name="Lawrence Berkeley National Laboratory"/>
            <person name="Ahrendt S."/>
            <person name="Sahu N."/>
            <person name="Indic B."/>
            <person name="Wong-Bajracharya J."/>
            <person name="Merenyi Z."/>
            <person name="Ke H.-M."/>
            <person name="Monk M."/>
            <person name="Kocsube S."/>
            <person name="Drula E."/>
            <person name="Lipzen A."/>
            <person name="Balint B."/>
            <person name="Henrissat B."/>
            <person name="Andreopoulos B."/>
            <person name="Martin F.M."/>
            <person name="Harder C.B."/>
            <person name="Rigling D."/>
            <person name="Ford K.L."/>
            <person name="Foster G.D."/>
            <person name="Pangilinan J."/>
            <person name="Papanicolaou A."/>
            <person name="Barry K."/>
            <person name="LaButti K."/>
            <person name="Viragh M."/>
            <person name="Koriabine M."/>
            <person name="Yan M."/>
            <person name="Riley R."/>
            <person name="Champramary S."/>
            <person name="Plett K.L."/>
            <person name="Tsai I.J."/>
            <person name="Slot J."/>
            <person name="Sipos G."/>
            <person name="Plett J."/>
            <person name="Nagy L.G."/>
            <person name="Grigoriev I.V."/>
        </authorList>
    </citation>
    <scope>NUCLEOTIDE SEQUENCE</scope>
    <source>
        <strain evidence="2">FPL87.14</strain>
    </source>
</reference>
<dbReference type="InterPro" id="IPR009097">
    <property type="entry name" value="Cyclic_Pdiesterase"/>
</dbReference>
<gene>
    <name evidence="2" type="ORF">EV421DRAFT_347370</name>
</gene>
<comment type="caution">
    <text evidence="2">The sequence shown here is derived from an EMBL/GenBank/DDBJ whole genome shotgun (WGS) entry which is preliminary data.</text>
</comment>
<name>A0AA39JM01_9AGAR</name>
<dbReference type="GO" id="GO:0004113">
    <property type="term" value="F:2',3'-cyclic-nucleotide 3'-phosphodiesterase activity"/>
    <property type="evidence" value="ECO:0007669"/>
    <property type="project" value="TreeGrafter"/>
</dbReference>
<protein>
    <submittedName>
        <fullName evidence="2">2',3'-cyclic-nucleotide 3'-phosphodiesterase</fullName>
    </submittedName>
</protein>
<accession>A0AA39JM01</accession>
<dbReference type="AlphaFoldDB" id="A0AA39JM01"/>
<dbReference type="PANTHER" id="PTHR28141">
    <property type="entry name" value="2',3'-CYCLIC-NUCLEOTIDE 3'-PHOSPHODIESTERASE"/>
    <property type="match status" value="1"/>
</dbReference>
<proteinExistence type="predicted"/>
<keyword evidence="3" id="KW-1185">Reference proteome</keyword>
<dbReference type="Proteomes" id="UP001175226">
    <property type="component" value="Unassembled WGS sequence"/>
</dbReference>
<dbReference type="PANTHER" id="PTHR28141:SF1">
    <property type="entry name" value="2',3'-CYCLIC-NUCLEOTIDE 3'-PHOSPHODIESTERASE"/>
    <property type="match status" value="1"/>
</dbReference>
<dbReference type="Pfam" id="PF07823">
    <property type="entry name" value="CPDase"/>
    <property type="match status" value="1"/>
</dbReference>
<evidence type="ECO:0000256" key="1">
    <source>
        <dbReference type="SAM" id="MobiDB-lite"/>
    </source>
</evidence>
<dbReference type="InterPro" id="IPR012386">
    <property type="entry name" value="Cyclic-nucl_3Pdiesterase"/>
</dbReference>
<evidence type="ECO:0000313" key="3">
    <source>
        <dbReference type="Proteomes" id="UP001175226"/>
    </source>
</evidence>